<gene>
    <name evidence="2" type="ORF">RRF57_009875</name>
</gene>
<sequence>MALLFGDTIAETGRAANALTSLITTLFGLVYYTYLGDPKIPRNATILATKTVQTPGLCSINGCLGYITVSTLIITHVISVVTIAALYVVQTRYSRYGNVWHTVAQF</sequence>
<evidence type="ECO:0000313" key="3">
    <source>
        <dbReference type="Proteomes" id="UP001305414"/>
    </source>
</evidence>
<proteinExistence type="predicted"/>
<keyword evidence="3" id="KW-1185">Reference proteome</keyword>
<keyword evidence="1" id="KW-0812">Transmembrane</keyword>
<protein>
    <submittedName>
        <fullName evidence="2">Uncharacterized protein</fullName>
    </submittedName>
</protein>
<keyword evidence="1" id="KW-1133">Transmembrane helix</keyword>
<organism evidence="2 3">
    <name type="scientific">Xylaria bambusicola</name>
    <dbReference type="NCBI Taxonomy" id="326684"/>
    <lineage>
        <taxon>Eukaryota</taxon>
        <taxon>Fungi</taxon>
        <taxon>Dikarya</taxon>
        <taxon>Ascomycota</taxon>
        <taxon>Pezizomycotina</taxon>
        <taxon>Sordariomycetes</taxon>
        <taxon>Xylariomycetidae</taxon>
        <taxon>Xylariales</taxon>
        <taxon>Xylariaceae</taxon>
        <taxon>Xylaria</taxon>
    </lineage>
</organism>
<dbReference type="EMBL" id="JAWHQM010000038">
    <property type="protein sequence ID" value="KAK5634161.1"/>
    <property type="molecule type" value="Genomic_DNA"/>
</dbReference>
<name>A0AAN7ZCB6_9PEZI</name>
<dbReference type="Proteomes" id="UP001305414">
    <property type="component" value="Unassembled WGS sequence"/>
</dbReference>
<feature type="transmembrane region" description="Helical" evidence="1">
    <location>
        <begin position="15"/>
        <end position="34"/>
    </location>
</feature>
<evidence type="ECO:0000313" key="2">
    <source>
        <dbReference type="EMBL" id="KAK5634161.1"/>
    </source>
</evidence>
<accession>A0AAN7ZCB6</accession>
<keyword evidence="1" id="KW-0472">Membrane</keyword>
<reference evidence="2 3" key="1">
    <citation type="submission" date="2023-10" db="EMBL/GenBank/DDBJ databases">
        <title>Draft genome sequence of Xylaria bambusicola isolate GMP-LS, the root and basal stem rot pathogen of sugarcane in Indonesia.</title>
        <authorList>
            <person name="Selvaraj P."/>
            <person name="Muralishankar V."/>
            <person name="Muruganantham S."/>
            <person name="Sp S."/>
            <person name="Haryani S."/>
            <person name="Lau K.J.X."/>
            <person name="Naqvi N.I."/>
        </authorList>
    </citation>
    <scope>NUCLEOTIDE SEQUENCE [LARGE SCALE GENOMIC DNA]</scope>
    <source>
        <strain evidence="2">GMP-LS</strain>
    </source>
</reference>
<comment type="caution">
    <text evidence="2">The sequence shown here is derived from an EMBL/GenBank/DDBJ whole genome shotgun (WGS) entry which is preliminary data.</text>
</comment>
<evidence type="ECO:0000256" key="1">
    <source>
        <dbReference type="SAM" id="Phobius"/>
    </source>
</evidence>
<dbReference type="AlphaFoldDB" id="A0AAN7ZCB6"/>
<feature type="transmembrane region" description="Helical" evidence="1">
    <location>
        <begin position="64"/>
        <end position="89"/>
    </location>
</feature>